<keyword evidence="3" id="KW-1185">Reference proteome</keyword>
<dbReference type="AlphaFoldDB" id="A0A9Q1EM28"/>
<organism evidence="2 3">
    <name type="scientific">Synaphobranchus kaupii</name>
    <name type="common">Kaup's arrowtooth eel</name>
    <dbReference type="NCBI Taxonomy" id="118154"/>
    <lineage>
        <taxon>Eukaryota</taxon>
        <taxon>Metazoa</taxon>
        <taxon>Chordata</taxon>
        <taxon>Craniata</taxon>
        <taxon>Vertebrata</taxon>
        <taxon>Euteleostomi</taxon>
        <taxon>Actinopterygii</taxon>
        <taxon>Neopterygii</taxon>
        <taxon>Teleostei</taxon>
        <taxon>Anguilliformes</taxon>
        <taxon>Synaphobranchidae</taxon>
        <taxon>Synaphobranchus</taxon>
    </lineage>
</organism>
<comment type="caution">
    <text evidence="2">The sequence shown here is derived from an EMBL/GenBank/DDBJ whole genome shotgun (WGS) entry which is preliminary data.</text>
</comment>
<feature type="compositionally biased region" description="Basic and acidic residues" evidence="1">
    <location>
        <begin position="50"/>
        <end position="62"/>
    </location>
</feature>
<feature type="region of interest" description="Disordered" evidence="1">
    <location>
        <begin position="31"/>
        <end position="110"/>
    </location>
</feature>
<dbReference type="Proteomes" id="UP001152622">
    <property type="component" value="Chromosome 15"/>
</dbReference>
<name>A0A9Q1EM28_SYNKA</name>
<dbReference type="EMBL" id="JAINUF010000015">
    <property type="protein sequence ID" value="KAJ8341227.1"/>
    <property type="molecule type" value="Genomic_DNA"/>
</dbReference>
<protein>
    <submittedName>
        <fullName evidence="2">Uncharacterized protein</fullName>
    </submittedName>
</protein>
<gene>
    <name evidence="2" type="ORF">SKAU_G00335180</name>
</gene>
<evidence type="ECO:0000313" key="2">
    <source>
        <dbReference type="EMBL" id="KAJ8341227.1"/>
    </source>
</evidence>
<evidence type="ECO:0000313" key="3">
    <source>
        <dbReference type="Proteomes" id="UP001152622"/>
    </source>
</evidence>
<evidence type="ECO:0000256" key="1">
    <source>
        <dbReference type="SAM" id="MobiDB-lite"/>
    </source>
</evidence>
<proteinExistence type="predicted"/>
<sequence length="110" mass="11637">MPSVGKEKDRLTSCSRAFVLFADIHSRVTREARAVRNGGSATPPLRPRLRQGDPGENGRAETRAFSGGAPDASPASPDGRMDERAGAGNSGRRLVSFTPSRSLKGGEKTD</sequence>
<reference evidence="2" key="1">
    <citation type="journal article" date="2023" name="Science">
        <title>Genome structures resolve the early diversification of teleost fishes.</title>
        <authorList>
            <person name="Parey E."/>
            <person name="Louis A."/>
            <person name="Montfort J."/>
            <person name="Bouchez O."/>
            <person name="Roques C."/>
            <person name="Iampietro C."/>
            <person name="Lluch J."/>
            <person name="Castinel A."/>
            <person name="Donnadieu C."/>
            <person name="Desvignes T."/>
            <person name="Floi Bucao C."/>
            <person name="Jouanno E."/>
            <person name="Wen M."/>
            <person name="Mejri S."/>
            <person name="Dirks R."/>
            <person name="Jansen H."/>
            <person name="Henkel C."/>
            <person name="Chen W.J."/>
            <person name="Zahm M."/>
            <person name="Cabau C."/>
            <person name="Klopp C."/>
            <person name="Thompson A.W."/>
            <person name="Robinson-Rechavi M."/>
            <person name="Braasch I."/>
            <person name="Lecointre G."/>
            <person name="Bobe J."/>
            <person name="Postlethwait J.H."/>
            <person name="Berthelot C."/>
            <person name="Roest Crollius H."/>
            <person name="Guiguen Y."/>
        </authorList>
    </citation>
    <scope>NUCLEOTIDE SEQUENCE</scope>
    <source>
        <strain evidence="2">WJC10195</strain>
    </source>
</reference>
<accession>A0A9Q1EM28</accession>